<dbReference type="InterPro" id="IPR011993">
    <property type="entry name" value="PH-like_dom_sf"/>
</dbReference>
<feature type="domain" description="WW" evidence="7">
    <location>
        <begin position="203"/>
        <end position="234"/>
    </location>
</feature>
<dbReference type="PROSITE" id="PS50238">
    <property type="entry name" value="RHOGAP"/>
    <property type="match status" value="1"/>
</dbReference>
<dbReference type="Pfam" id="PF00620">
    <property type="entry name" value="RhoGAP"/>
    <property type="match status" value="1"/>
</dbReference>
<evidence type="ECO:0000259" key="6">
    <source>
        <dbReference type="PROSITE" id="PS50003"/>
    </source>
</evidence>
<dbReference type="PANTHER" id="PTHR23176">
    <property type="entry name" value="RHO/RAC/CDC GTPASE-ACTIVATING PROTEIN"/>
    <property type="match status" value="1"/>
</dbReference>
<keyword evidence="10" id="KW-1185">Reference proteome</keyword>
<dbReference type="SMART" id="SM00456">
    <property type="entry name" value="WW"/>
    <property type="match status" value="3"/>
</dbReference>
<dbReference type="SMART" id="SM00233">
    <property type="entry name" value="PH"/>
    <property type="match status" value="1"/>
</dbReference>
<feature type="compositionally biased region" description="Polar residues" evidence="4">
    <location>
        <begin position="90"/>
        <end position="111"/>
    </location>
</feature>
<feature type="domain" description="Rho-GAP" evidence="8">
    <location>
        <begin position="573"/>
        <end position="761"/>
    </location>
</feature>
<dbReference type="InterPro" id="IPR036028">
    <property type="entry name" value="SH3-like_dom_sf"/>
</dbReference>
<dbReference type="Gene3D" id="1.10.555.10">
    <property type="entry name" value="Rho GTPase activation protein"/>
    <property type="match status" value="1"/>
</dbReference>
<name>A0A3Q3XFP1_MOLML</name>
<feature type="domain" description="WW" evidence="7">
    <location>
        <begin position="256"/>
        <end position="275"/>
    </location>
</feature>
<dbReference type="CDD" id="cd13233">
    <property type="entry name" value="PH_ARHGAP9-like"/>
    <property type="match status" value="1"/>
</dbReference>
<dbReference type="Pfam" id="PF00397">
    <property type="entry name" value="WW"/>
    <property type="match status" value="1"/>
</dbReference>
<organism evidence="9 10">
    <name type="scientific">Mola mola</name>
    <name type="common">Ocean sunfish</name>
    <name type="synonym">Tetraodon mola</name>
    <dbReference type="NCBI Taxonomy" id="94237"/>
    <lineage>
        <taxon>Eukaryota</taxon>
        <taxon>Metazoa</taxon>
        <taxon>Chordata</taxon>
        <taxon>Craniata</taxon>
        <taxon>Vertebrata</taxon>
        <taxon>Euteleostomi</taxon>
        <taxon>Actinopterygii</taxon>
        <taxon>Neopterygii</taxon>
        <taxon>Teleostei</taxon>
        <taxon>Neoteleostei</taxon>
        <taxon>Acanthomorphata</taxon>
        <taxon>Eupercaria</taxon>
        <taxon>Tetraodontiformes</taxon>
        <taxon>Molidae</taxon>
        <taxon>Mola</taxon>
    </lineage>
</organism>
<dbReference type="GO" id="GO:0005096">
    <property type="term" value="F:GTPase activator activity"/>
    <property type="evidence" value="ECO:0007669"/>
    <property type="project" value="UniProtKB-KW"/>
</dbReference>
<dbReference type="InterPro" id="IPR000198">
    <property type="entry name" value="RhoGAP_dom"/>
</dbReference>
<accession>A0A3Q3XFP1</accession>
<dbReference type="SUPFAM" id="SSF50044">
    <property type="entry name" value="SH3-domain"/>
    <property type="match status" value="1"/>
</dbReference>
<dbReference type="GO" id="GO:0007165">
    <property type="term" value="P:signal transduction"/>
    <property type="evidence" value="ECO:0007669"/>
    <property type="project" value="InterPro"/>
</dbReference>
<dbReference type="FunFam" id="2.30.29.30:FF:000100">
    <property type="entry name" value="Rho GTPase activating protein 12"/>
    <property type="match status" value="1"/>
</dbReference>
<dbReference type="PROSITE" id="PS50020">
    <property type="entry name" value="WW_DOMAIN_2"/>
    <property type="match status" value="3"/>
</dbReference>
<dbReference type="Pfam" id="PF00169">
    <property type="entry name" value="PH"/>
    <property type="match status" value="1"/>
</dbReference>
<evidence type="ECO:0000256" key="4">
    <source>
        <dbReference type="SAM" id="MobiDB-lite"/>
    </source>
</evidence>
<proteinExistence type="predicted"/>
<dbReference type="InterPro" id="IPR036020">
    <property type="entry name" value="WW_dom_sf"/>
</dbReference>
<evidence type="ECO:0000313" key="9">
    <source>
        <dbReference type="Ensembl" id="ENSMMOP00000027635.1"/>
    </source>
</evidence>
<dbReference type="CDD" id="cd04403">
    <property type="entry name" value="RhoGAP_ARHGAP27_15_12_9"/>
    <property type="match status" value="1"/>
</dbReference>
<dbReference type="PROSITE" id="PS50002">
    <property type="entry name" value="SH3"/>
    <property type="match status" value="1"/>
</dbReference>
<evidence type="ECO:0000256" key="1">
    <source>
        <dbReference type="ARBA" id="ARBA00022443"/>
    </source>
</evidence>
<dbReference type="Gene3D" id="2.30.30.40">
    <property type="entry name" value="SH3 Domains"/>
    <property type="match status" value="1"/>
</dbReference>
<reference evidence="9" key="2">
    <citation type="submission" date="2025-09" db="UniProtKB">
        <authorList>
            <consortium name="Ensembl"/>
        </authorList>
    </citation>
    <scope>IDENTIFICATION</scope>
</reference>
<sequence>MALVLVQYDFEYTAKDGRLVSIKSNESYILVSKTNEHWWNVRRDQHTRPFYVPAQYVKEVLPPTEEDPAVPLESPESVDDTTPAPRETCRFSSFGATQGRGTPRTSPGCNPLNTDLTERVFSGEFPSVLLHLLLVYSLNRDVTSCRETAAASAGTSVPNYTFFWAFSQVEDESLQSAVYVNIAQLRQSVSESPLSCSPSYLDPQGWEVHVDQESGQEYYYHPTTGQTTWDNPFLDSPIEPEALPVEEPCSPSPPLGHPYFYNPVSGETSWEPPEQLSPYPHLMEPMSVHRFHEDEPVRTAWLLHLASPSRDYAMITVPLSLCVTYLTVARHSFNCCLDFEWIKSVDERGQTYYYLRDGSKSQWNLPAAPGRTMVENGVEADSTSVIKNWRHTMGPVQLSSEKAGILNKTKVSENGKKVRKNWTQTWTVLLGGILTFHKDPKSAATGTNQIVPEFMVDLRGATISWASKDKSSKKNVLELKTKSGVEFLIQYDTESIISDWHKVLTDTIRQLVSPSREDEDVDLYEKIVDTVRDDRVGDGNDKVRTKLMKFLMKRPTLQSVKEKGYIRDNVFGCHLATLCSQERTTVPHFVEKCIKAVERRGLDIDGLYRVSGNLAIIQKLRFKADHEDLDLEDGQWEDVHVITGALKLFFRELPEPLFPYSHFNKFVSAIRIADYHTKLSCIYELVQSLPPSNHDTMKLLFGHLRRVIHYGDDNRMTVQNVAIVFGPTLLRPEMESANITMHMVFQNQIVEFILNEYERIFYSS</sequence>
<dbReference type="PROSITE" id="PS01159">
    <property type="entry name" value="WW_DOMAIN_1"/>
    <property type="match status" value="2"/>
</dbReference>
<feature type="region of interest" description="Disordered" evidence="4">
    <location>
        <begin position="63"/>
        <end position="111"/>
    </location>
</feature>
<feature type="domain" description="PH" evidence="6">
    <location>
        <begin position="399"/>
        <end position="509"/>
    </location>
</feature>
<dbReference type="FunFam" id="1.10.555.10:FF:000003">
    <property type="entry name" value="Putative rho GTPase-activating protein 12"/>
    <property type="match status" value="1"/>
</dbReference>
<dbReference type="SUPFAM" id="SSF51045">
    <property type="entry name" value="WW domain"/>
    <property type="match status" value="1"/>
</dbReference>
<dbReference type="Ensembl" id="ENSMMOT00000028106.1">
    <property type="protein sequence ID" value="ENSMMOP00000027635.1"/>
    <property type="gene ID" value="ENSMMOG00000020889.1"/>
</dbReference>
<reference evidence="9" key="1">
    <citation type="submission" date="2025-08" db="UniProtKB">
        <authorList>
            <consortium name="Ensembl"/>
        </authorList>
    </citation>
    <scope>IDENTIFICATION</scope>
</reference>
<feature type="domain" description="SH3" evidence="5">
    <location>
        <begin position="1"/>
        <end position="62"/>
    </location>
</feature>
<dbReference type="InterPro" id="IPR001202">
    <property type="entry name" value="WW_dom"/>
</dbReference>
<dbReference type="CDD" id="cd00201">
    <property type="entry name" value="WW"/>
    <property type="match status" value="2"/>
</dbReference>
<dbReference type="PROSITE" id="PS50003">
    <property type="entry name" value="PH_DOMAIN"/>
    <property type="match status" value="1"/>
</dbReference>
<protein>
    <submittedName>
        <fullName evidence="9">Uncharacterized protein</fullName>
    </submittedName>
</protein>
<dbReference type="AlphaFoldDB" id="A0A3Q3XFP1"/>
<feature type="domain" description="WW" evidence="7">
    <location>
        <begin position="341"/>
        <end position="368"/>
    </location>
</feature>
<dbReference type="GO" id="GO:0005737">
    <property type="term" value="C:cytoplasm"/>
    <property type="evidence" value="ECO:0007669"/>
    <property type="project" value="TreeGrafter"/>
</dbReference>
<dbReference type="PANTHER" id="PTHR23176:SF104">
    <property type="entry name" value="RHO GTPASE-ACTIVATING PROTEIN 27"/>
    <property type="match status" value="1"/>
</dbReference>
<evidence type="ECO:0000259" key="5">
    <source>
        <dbReference type="PROSITE" id="PS50002"/>
    </source>
</evidence>
<dbReference type="InterPro" id="IPR001452">
    <property type="entry name" value="SH3_domain"/>
</dbReference>
<dbReference type="Gene3D" id="2.30.29.30">
    <property type="entry name" value="Pleckstrin-homology domain (PH domain)/Phosphotyrosine-binding domain (PTB)"/>
    <property type="match status" value="1"/>
</dbReference>
<dbReference type="SUPFAM" id="SSF50729">
    <property type="entry name" value="PH domain-like"/>
    <property type="match status" value="1"/>
</dbReference>
<evidence type="ECO:0000259" key="7">
    <source>
        <dbReference type="PROSITE" id="PS50020"/>
    </source>
</evidence>
<dbReference type="InterPro" id="IPR008936">
    <property type="entry name" value="Rho_GTPase_activation_prot"/>
</dbReference>
<dbReference type="Proteomes" id="UP000261620">
    <property type="component" value="Unplaced"/>
</dbReference>
<evidence type="ECO:0000259" key="8">
    <source>
        <dbReference type="PROSITE" id="PS50238"/>
    </source>
</evidence>
<dbReference type="InterPro" id="IPR050729">
    <property type="entry name" value="Rho-GAP"/>
</dbReference>
<dbReference type="Gene3D" id="2.20.70.10">
    <property type="match status" value="2"/>
</dbReference>
<evidence type="ECO:0000313" key="10">
    <source>
        <dbReference type="Proteomes" id="UP000261620"/>
    </source>
</evidence>
<evidence type="ECO:0000256" key="2">
    <source>
        <dbReference type="ARBA" id="ARBA00022468"/>
    </source>
</evidence>
<keyword evidence="2" id="KW-0343">GTPase activation</keyword>
<dbReference type="InterPro" id="IPR001849">
    <property type="entry name" value="PH_domain"/>
</dbReference>
<dbReference type="SMART" id="SM00324">
    <property type="entry name" value="RhoGAP"/>
    <property type="match status" value="1"/>
</dbReference>
<evidence type="ECO:0000256" key="3">
    <source>
        <dbReference type="PROSITE-ProRule" id="PRU00192"/>
    </source>
</evidence>
<keyword evidence="1 3" id="KW-0728">SH3 domain</keyword>
<dbReference type="SUPFAM" id="SSF48350">
    <property type="entry name" value="GTPase activation domain, GAP"/>
    <property type="match status" value="1"/>
</dbReference>